<dbReference type="PANTHER" id="PTHR11102">
    <property type="entry name" value="SEL-1-LIKE PROTEIN"/>
    <property type="match status" value="1"/>
</dbReference>
<reference evidence="5" key="1">
    <citation type="submission" date="2017-02" db="EMBL/GenBank/DDBJ databases">
        <title>Complete genome sequence of Cupriavidus necator strain NH9, a 3-chlorobenzoate degrader.</title>
        <authorList>
            <person name="Moriuchi R."/>
            <person name="Dohra H."/>
            <person name="Ogawa N."/>
        </authorList>
    </citation>
    <scope>NUCLEOTIDE SEQUENCE [LARGE SCALE GENOMIC DNA]</scope>
    <source>
        <strain evidence="5">NH9</strain>
    </source>
</reference>
<feature type="signal peptide" evidence="2">
    <location>
        <begin position="1"/>
        <end position="18"/>
    </location>
</feature>
<dbReference type="Pfam" id="PF19933">
    <property type="entry name" value="DUF6396"/>
    <property type="match status" value="1"/>
</dbReference>
<dbReference type="KEGG" id="cuh:BJN34_11265"/>
<dbReference type="InterPro" id="IPR006597">
    <property type="entry name" value="Sel1-like"/>
</dbReference>
<dbReference type="OrthoDB" id="8956578at2"/>
<evidence type="ECO:0000313" key="4">
    <source>
        <dbReference type="EMBL" id="AVK72204.1"/>
    </source>
</evidence>
<keyword evidence="2" id="KW-0732">Signal</keyword>
<dbReference type="InterPro" id="IPR050767">
    <property type="entry name" value="Sel1_AlgK"/>
</dbReference>
<dbReference type="SUPFAM" id="SSF81901">
    <property type="entry name" value="HCP-like"/>
    <property type="match status" value="1"/>
</dbReference>
<dbReference type="InterPro" id="IPR045653">
    <property type="entry name" value="DUF6396"/>
</dbReference>
<dbReference type="PROSITE" id="PS51257">
    <property type="entry name" value="PROKAR_LIPOPROTEIN"/>
    <property type="match status" value="1"/>
</dbReference>
<gene>
    <name evidence="4" type="ORF">BJN34_11265</name>
</gene>
<feature type="chain" id="PRO_5015117286" evidence="2">
    <location>
        <begin position="19"/>
        <end position="363"/>
    </location>
</feature>
<dbReference type="PANTHER" id="PTHR11102:SF147">
    <property type="entry name" value="SEL1L ADAPTOR SUBUNIT OF ERAD E3 UBIQUITIN LIGASE"/>
    <property type="match status" value="1"/>
</dbReference>
<dbReference type="Proteomes" id="UP000189627">
    <property type="component" value="Chromosome 1"/>
</dbReference>
<feature type="region of interest" description="Disordered" evidence="1">
    <location>
        <begin position="329"/>
        <end position="363"/>
    </location>
</feature>
<protein>
    <submittedName>
        <fullName evidence="4">Sel1 repeat family protein</fullName>
    </submittedName>
</protein>
<dbReference type="EMBL" id="CP017757">
    <property type="protein sequence ID" value="AVK72204.1"/>
    <property type="molecule type" value="Genomic_DNA"/>
</dbReference>
<organism evidence="4 5">
    <name type="scientific">Cupriavidus necator</name>
    <name type="common">Alcaligenes eutrophus</name>
    <name type="synonym">Ralstonia eutropha</name>
    <dbReference type="NCBI Taxonomy" id="106590"/>
    <lineage>
        <taxon>Bacteria</taxon>
        <taxon>Pseudomonadati</taxon>
        <taxon>Pseudomonadota</taxon>
        <taxon>Betaproteobacteria</taxon>
        <taxon>Burkholderiales</taxon>
        <taxon>Burkholderiaceae</taxon>
        <taxon>Cupriavidus</taxon>
    </lineage>
</organism>
<evidence type="ECO:0000313" key="5">
    <source>
        <dbReference type="Proteomes" id="UP000189627"/>
    </source>
</evidence>
<feature type="domain" description="DUF6396" evidence="3">
    <location>
        <begin position="229"/>
        <end position="336"/>
    </location>
</feature>
<dbReference type="RefSeq" id="WP_078196693.1">
    <property type="nucleotide sequence ID" value="NZ_CP017757.2"/>
</dbReference>
<accession>A0A2P1DV00</accession>
<dbReference type="SMART" id="SM00671">
    <property type="entry name" value="SEL1"/>
    <property type="match status" value="2"/>
</dbReference>
<evidence type="ECO:0000256" key="2">
    <source>
        <dbReference type="SAM" id="SignalP"/>
    </source>
</evidence>
<name>A0A2P1DV00_CUPNE</name>
<proteinExistence type="predicted"/>
<evidence type="ECO:0000259" key="3">
    <source>
        <dbReference type="Pfam" id="PF19933"/>
    </source>
</evidence>
<dbReference type="InterPro" id="IPR011990">
    <property type="entry name" value="TPR-like_helical_dom_sf"/>
</dbReference>
<dbReference type="GO" id="GO:0036503">
    <property type="term" value="P:ERAD pathway"/>
    <property type="evidence" value="ECO:0007669"/>
    <property type="project" value="TreeGrafter"/>
</dbReference>
<sequence>MRTALAVLLAALAVAACSRENPLASLPDLSAVRANLAFNCTHEADHLPTLDPQADSLFRYGQYLEKKDGPKNFNEVARYYRIAAAHGHYKANHNLQMLVSEGSAASPAPEKESIVLAEQLIEAGVPSGYYDIGHYLLHGYGLKQDEDMARRFIRKSADLGNAEAQYYVANLLAPADMAPDIAKQMRQCAMDQGHGDAAGSLGINFKNNSLYTEAVKAFQKGVAAGNTQAAFSLESGFKGPPSSDRLNYLALSSDAERVRRYELIGKFIDDNDGRNPKVPDVDQIVPLPPANLPPWDGTFQWQKEQDAAVPPERPSDELINRLSKAKNLDPATGLPLAAPARTAQSTPSEADQKLLPLVYGNQV</sequence>
<dbReference type="Gene3D" id="1.25.40.10">
    <property type="entry name" value="Tetratricopeptide repeat domain"/>
    <property type="match status" value="1"/>
</dbReference>
<evidence type="ECO:0000256" key="1">
    <source>
        <dbReference type="SAM" id="MobiDB-lite"/>
    </source>
</evidence>
<dbReference type="AlphaFoldDB" id="A0A2P1DV00"/>